<dbReference type="EMBL" id="BAABKC010000026">
    <property type="protein sequence ID" value="GAA5050936.1"/>
    <property type="molecule type" value="Genomic_DNA"/>
</dbReference>
<accession>A0ABP9K462</accession>
<organism evidence="2 3">
    <name type="scientific">Streptomyces similanensis</name>
    <dbReference type="NCBI Taxonomy" id="1274988"/>
    <lineage>
        <taxon>Bacteria</taxon>
        <taxon>Bacillati</taxon>
        <taxon>Actinomycetota</taxon>
        <taxon>Actinomycetes</taxon>
        <taxon>Kitasatosporales</taxon>
        <taxon>Streptomycetaceae</taxon>
        <taxon>Streptomyces</taxon>
    </lineage>
</organism>
<sequence length="103" mass="10581">MQIKGTWPASRTTGSGRTAGVGGSGGFGHYGGGAQGARWAAEQCTTARGRPNARTTAVPAGRDVRTGLLAGPGRRPGPARAEAARNARETLVWCDARVPDRLP</sequence>
<proteinExistence type="predicted"/>
<feature type="region of interest" description="Disordered" evidence="1">
    <location>
        <begin position="46"/>
        <end position="80"/>
    </location>
</feature>
<reference evidence="3" key="1">
    <citation type="journal article" date="2019" name="Int. J. Syst. Evol. Microbiol.">
        <title>The Global Catalogue of Microorganisms (GCM) 10K type strain sequencing project: providing services to taxonomists for standard genome sequencing and annotation.</title>
        <authorList>
            <consortium name="The Broad Institute Genomics Platform"/>
            <consortium name="The Broad Institute Genome Sequencing Center for Infectious Disease"/>
            <person name="Wu L."/>
            <person name="Ma J."/>
        </authorList>
    </citation>
    <scope>NUCLEOTIDE SEQUENCE [LARGE SCALE GENOMIC DNA]</scope>
    <source>
        <strain evidence="3">JCM 18410</strain>
    </source>
</reference>
<feature type="compositionally biased region" description="Gly residues" evidence="1">
    <location>
        <begin position="17"/>
        <end position="34"/>
    </location>
</feature>
<evidence type="ECO:0000256" key="1">
    <source>
        <dbReference type="SAM" id="MobiDB-lite"/>
    </source>
</evidence>
<gene>
    <name evidence="2" type="ORF">GCM10023336_19150</name>
</gene>
<feature type="region of interest" description="Disordered" evidence="1">
    <location>
        <begin position="1"/>
        <end position="34"/>
    </location>
</feature>
<evidence type="ECO:0000313" key="2">
    <source>
        <dbReference type="EMBL" id="GAA5050936.1"/>
    </source>
</evidence>
<feature type="compositionally biased region" description="Low complexity" evidence="1">
    <location>
        <begin position="66"/>
        <end position="80"/>
    </location>
</feature>
<evidence type="ECO:0000313" key="3">
    <source>
        <dbReference type="Proteomes" id="UP001500124"/>
    </source>
</evidence>
<dbReference type="Proteomes" id="UP001500124">
    <property type="component" value="Unassembled WGS sequence"/>
</dbReference>
<name>A0ABP9K462_9ACTN</name>
<comment type="caution">
    <text evidence="2">The sequence shown here is derived from an EMBL/GenBank/DDBJ whole genome shotgun (WGS) entry which is preliminary data.</text>
</comment>
<keyword evidence="3" id="KW-1185">Reference proteome</keyword>
<protein>
    <submittedName>
        <fullName evidence="2">Uncharacterized protein</fullName>
    </submittedName>
</protein>